<sequence>MKYVRKHIKSLSPEFNVNFKGNDEREANSVLCYLPVTDCEVDDGKNVGKHPACSASPRIITVIMFTTSMVITLGAQETCYCLHLLRMLTTPETHNPSALGRRCYYCQLYCVLSNLNSCYIIRKHRQIIPVTLDMKKKALAQLYKEQANLDLLSSPYLSKEEEECMNENVIEPRMRAKFTEMNEQRKEERMFKHHYMENHLEHLNVLKKWE</sequence>
<reference evidence="1" key="3">
    <citation type="submission" date="2015-06" db="UniProtKB">
        <authorList>
            <consortium name="EnsemblMetazoa"/>
        </authorList>
    </citation>
    <scope>IDENTIFICATION</scope>
</reference>
<proteinExistence type="predicted"/>
<reference evidence="2" key="1">
    <citation type="submission" date="2012-12" db="EMBL/GenBank/DDBJ databases">
        <authorList>
            <person name="Hellsten U."/>
            <person name="Grimwood J."/>
            <person name="Chapman J.A."/>
            <person name="Shapiro H."/>
            <person name="Aerts A."/>
            <person name="Otillar R.P."/>
            <person name="Terry A.Y."/>
            <person name="Boore J.L."/>
            <person name="Simakov O."/>
            <person name="Marletaz F."/>
            <person name="Cho S.-J."/>
            <person name="Edsinger-Gonzales E."/>
            <person name="Havlak P."/>
            <person name="Kuo D.-H."/>
            <person name="Larsson T."/>
            <person name="Lv J."/>
            <person name="Arendt D."/>
            <person name="Savage R."/>
            <person name="Osoegawa K."/>
            <person name="de Jong P."/>
            <person name="Lindberg D.R."/>
            <person name="Seaver E.C."/>
            <person name="Weisblat D.A."/>
            <person name="Putnam N.H."/>
            <person name="Grigoriev I.V."/>
            <person name="Rokhsar D.S."/>
        </authorList>
    </citation>
    <scope>NUCLEOTIDE SEQUENCE</scope>
    <source>
        <strain evidence="2">I ESC-2004</strain>
    </source>
</reference>
<dbReference type="AlphaFoldDB" id="X1ZVF1"/>
<dbReference type="GO" id="GO:0032543">
    <property type="term" value="P:mitochondrial translation"/>
    <property type="evidence" value="ECO:0007669"/>
    <property type="project" value="TreeGrafter"/>
</dbReference>
<dbReference type="InterPro" id="IPR016576">
    <property type="entry name" value="Ribosomal_mL63"/>
</dbReference>
<dbReference type="EnsemblMetazoa" id="CapteT195715">
    <property type="protein sequence ID" value="CapteP195715"/>
    <property type="gene ID" value="CapteG195715"/>
</dbReference>
<dbReference type="OrthoDB" id="6019958at2759"/>
<dbReference type="GO" id="GO:0003735">
    <property type="term" value="F:structural constituent of ribosome"/>
    <property type="evidence" value="ECO:0007669"/>
    <property type="project" value="TreeGrafter"/>
</dbReference>
<accession>X1ZVF1</accession>
<dbReference type="GO" id="GO:0005761">
    <property type="term" value="C:mitochondrial ribosome"/>
    <property type="evidence" value="ECO:0007669"/>
    <property type="project" value="InterPro"/>
</dbReference>
<evidence type="ECO:0000313" key="2">
    <source>
        <dbReference type="Proteomes" id="UP000014760"/>
    </source>
</evidence>
<dbReference type="Proteomes" id="UP000014760">
    <property type="component" value="Unassembled WGS sequence"/>
</dbReference>
<organism evidence="1 2">
    <name type="scientific">Capitella teleta</name>
    <name type="common">Polychaete worm</name>
    <dbReference type="NCBI Taxonomy" id="283909"/>
    <lineage>
        <taxon>Eukaryota</taxon>
        <taxon>Metazoa</taxon>
        <taxon>Spiralia</taxon>
        <taxon>Lophotrochozoa</taxon>
        <taxon>Annelida</taxon>
        <taxon>Polychaeta</taxon>
        <taxon>Sedentaria</taxon>
        <taxon>Scolecida</taxon>
        <taxon>Capitellidae</taxon>
        <taxon>Capitella</taxon>
    </lineage>
</organism>
<dbReference type="PANTHER" id="PTHR14520:SF4">
    <property type="entry name" value="LARGE RIBOSOMAL SUBUNIT PROTEIN ML63"/>
    <property type="match status" value="1"/>
</dbReference>
<dbReference type="Pfam" id="PF14978">
    <property type="entry name" value="MRP-63"/>
    <property type="match status" value="1"/>
</dbReference>
<reference evidence="2" key="2">
    <citation type="journal article" date="2013" name="Nature">
        <title>Insights into bilaterian evolution from three spiralian genomes.</title>
        <authorList>
            <person name="Simakov O."/>
            <person name="Marletaz F."/>
            <person name="Cho S.J."/>
            <person name="Edsinger-Gonzales E."/>
            <person name="Havlak P."/>
            <person name="Hellsten U."/>
            <person name="Kuo D.H."/>
            <person name="Larsson T."/>
            <person name="Lv J."/>
            <person name="Arendt D."/>
            <person name="Savage R."/>
            <person name="Osoegawa K."/>
            <person name="de Jong P."/>
            <person name="Grimwood J."/>
            <person name="Chapman J.A."/>
            <person name="Shapiro H."/>
            <person name="Aerts A."/>
            <person name="Otillar R.P."/>
            <person name="Terry A.Y."/>
            <person name="Boore J.L."/>
            <person name="Grigoriev I.V."/>
            <person name="Lindberg D.R."/>
            <person name="Seaver E.C."/>
            <person name="Weisblat D.A."/>
            <person name="Putnam N.H."/>
            <person name="Rokhsar D.S."/>
        </authorList>
    </citation>
    <scope>NUCLEOTIDE SEQUENCE</scope>
    <source>
        <strain evidence="2">I ESC-2004</strain>
    </source>
</reference>
<dbReference type="EMBL" id="AMQN01000480">
    <property type="status" value="NOT_ANNOTATED_CDS"/>
    <property type="molecule type" value="Genomic_DNA"/>
</dbReference>
<dbReference type="HOGENOM" id="CLU_1311175_0_0_1"/>
<keyword evidence="2" id="KW-1185">Reference proteome</keyword>
<evidence type="ECO:0000313" key="1">
    <source>
        <dbReference type="EnsemblMetazoa" id="CapteP195715"/>
    </source>
</evidence>
<protein>
    <submittedName>
        <fullName evidence="1">Uncharacterized protein</fullName>
    </submittedName>
</protein>
<name>X1ZVF1_CAPTE</name>
<dbReference type="PANTHER" id="PTHR14520">
    <property type="entry name" value="MITOCHONDRIAL RIBOSOMAL PROTEIN 63"/>
    <property type="match status" value="1"/>
</dbReference>